<reference evidence="3" key="1">
    <citation type="submission" date="2022-07" db="EMBL/GenBank/DDBJ databases">
        <title>Genome Sequence of Physisporinus lineatus.</title>
        <authorList>
            <person name="Buettner E."/>
        </authorList>
    </citation>
    <scope>NUCLEOTIDE SEQUENCE</scope>
    <source>
        <strain evidence="3">VT162</strain>
    </source>
</reference>
<feature type="signal peptide" evidence="2">
    <location>
        <begin position="1"/>
        <end position="17"/>
    </location>
</feature>
<name>A0AAD5Y8L1_9APHY</name>
<feature type="chain" id="PRO_5041970379" evidence="2">
    <location>
        <begin position="18"/>
        <end position="226"/>
    </location>
</feature>
<dbReference type="Proteomes" id="UP001212997">
    <property type="component" value="Unassembled WGS sequence"/>
</dbReference>
<evidence type="ECO:0000256" key="1">
    <source>
        <dbReference type="SAM" id="MobiDB-lite"/>
    </source>
</evidence>
<feature type="compositionally biased region" description="Basic and acidic residues" evidence="1">
    <location>
        <begin position="109"/>
        <end position="129"/>
    </location>
</feature>
<protein>
    <submittedName>
        <fullName evidence="3">Uncharacterized protein</fullName>
    </submittedName>
</protein>
<accession>A0AAD5Y8L1</accession>
<evidence type="ECO:0000313" key="3">
    <source>
        <dbReference type="EMBL" id="KAJ3475166.1"/>
    </source>
</evidence>
<sequence length="226" mass="24198">MRCSFILFVSLFALSYAAPIKLFEDMATIRLSHEVPNGSGDQNQGQNWGAARDIPSTDSDIETPATTSPVPKKPRNNSRLSDPTPRSVEVVGALKAAESKRSSVGTTEGGKHDAEPRDDDVKEPGDRKPGTFHILPIDTLIPTDFVPEAELSVPVQKRNGFDFIDGFNQGQWSNNDVSGALSGAAPREAPSDDAVSKRGTTSHFNPDEKPTAGPHAITGVRIPQAV</sequence>
<feature type="region of interest" description="Disordered" evidence="1">
    <location>
        <begin position="178"/>
        <end position="226"/>
    </location>
</feature>
<comment type="caution">
    <text evidence="3">The sequence shown here is derived from an EMBL/GenBank/DDBJ whole genome shotgun (WGS) entry which is preliminary data.</text>
</comment>
<keyword evidence="4" id="KW-1185">Reference proteome</keyword>
<dbReference type="EMBL" id="JANAWD010000904">
    <property type="protein sequence ID" value="KAJ3475166.1"/>
    <property type="molecule type" value="Genomic_DNA"/>
</dbReference>
<gene>
    <name evidence="3" type="ORF">NLI96_g12017</name>
</gene>
<feature type="region of interest" description="Disordered" evidence="1">
    <location>
        <begin position="37"/>
        <end position="133"/>
    </location>
</feature>
<evidence type="ECO:0000313" key="4">
    <source>
        <dbReference type="Proteomes" id="UP001212997"/>
    </source>
</evidence>
<evidence type="ECO:0000256" key="2">
    <source>
        <dbReference type="SAM" id="SignalP"/>
    </source>
</evidence>
<keyword evidence="2" id="KW-0732">Signal</keyword>
<dbReference type="AlphaFoldDB" id="A0AAD5Y8L1"/>
<organism evidence="3 4">
    <name type="scientific">Meripilus lineatus</name>
    <dbReference type="NCBI Taxonomy" id="2056292"/>
    <lineage>
        <taxon>Eukaryota</taxon>
        <taxon>Fungi</taxon>
        <taxon>Dikarya</taxon>
        <taxon>Basidiomycota</taxon>
        <taxon>Agaricomycotina</taxon>
        <taxon>Agaricomycetes</taxon>
        <taxon>Polyporales</taxon>
        <taxon>Meripilaceae</taxon>
        <taxon>Meripilus</taxon>
    </lineage>
</organism>
<proteinExistence type="predicted"/>